<accession>A0A7S3QM44</accession>
<gene>
    <name evidence="1" type="ORF">DTER00134_LOCUS2167</name>
</gene>
<evidence type="ECO:0000313" key="1">
    <source>
        <dbReference type="EMBL" id="CAE0487121.1"/>
    </source>
</evidence>
<dbReference type="AlphaFoldDB" id="A0A7S3QM44"/>
<protein>
    <submittedName>
        <fullName evidence="1">Uncharacterized protein</fullName>
    </submittedName>
</protein>
<proteinExistence type="predicted"/>
<reference evidence="1" key="1">
    <citation type="submission" date="2021-01" db="EMBL/GenBank/DDBJ databases">
        <authorList>
            <person name="Corre E."/>
            <person name="Pelletier E."/>
            <person name="Niang G."/>
            <person name="Scheremetjew M."/>
            <person name="Finn R."/>
            <person name="Kale V."/>
            <person name="Holt S."/>
            <person name="Cochrane G."/>
            <person name="Meng A."/>
            <person name="Brown T."/>
            <person name="Cohen L."/>
        </authorList>
    </citation>
    <scope>NUCLEOTIDE SEQUENCE</scope>
    <source>
        <strain evidence="1">CCMP1320</strain>
    </source>
</reference>
<dbReference type="EMBL" id="HBIP01004504">
    <property type="protein sequence ID" value="CAE0487121.1"/>
    <property type="molecule type" value="Transcribed_RNA"/>
</dbReference>
<sequence length="180" mass="20030">MVASHPGLLGHTHEGLRLKWQRLQIAASSSTRWQAEIAGNDVDLRLLALTVCAPHTELDRLTFLCAQAEQEAHSLVQEVTCTDAAFRQAHPGYIAFHSQHALLGAHYAACTHPTQRLLLEGGASLPRGSAGRWVNLFLQQRGQREAAEESEAQHWVYLEWQRALAAELVQQDEWDQALGL</sequence>
<organism evidence="1">
    <name type="scientific">Dunaliella tertiolecta</name>
    <name type="common">Green alga</name>
    <dbReference type="NCBI Taxonomy" id="3047"/>
    <lineage>
        <taxon>Eukaryota</taxon>
        <taxon>Viridiplantae</taxon>
        <taxon>Chlorophyta</taxon>
        <taxon>core chlorophytes</taxon>
        <taxon>Chlorophyceae</taxon>
        <taxon>CS clade</taxon>
        <taxon>Chlamydomonadales</taxon>
        <taxon>Dunaliellaceae</taxon>
        <taxon>Dunaliella</taxon>
    </lineage>
</organism>
<name>A0A7S3QM44_DUNTE</name>